<dbReference type="InterPro" id="IPR050259">
    <property type="entry name" value="SDR"/>
</dbReference>
<dbReference type="PRINTS" id="PR00081">
    <property type="entry name" value="GDHRDH"/>
</dbReference>
<dbReference type="Pfam" id="PF13561">
    <property type="entry name" value="adh_short_C2"/>
    <property type="match status" value="1"/>
</dbReference>
<dbReference type="AlphaFoldDB" id="A0A1C4C8V3"/>
<sequence>MLLKAKTAVITGCLQGIGKATLETFARAGANVFACCQAETPEFTQFIAQLSADYQVEIVPVYFDLSDNDAIKQAAMTIQKAKKPVDILVNIAGANFDANFQMVTLEQLQKTFTINFFSQIAFTQYIARLMLRQKKGSIINISSISALDGNPGQLAYASAKAAWIAATKTMSAELGPQGVRVNAVAPGVISTAMTASLSEEVMARQMSRCELKRPGLAEEVANTLLWLASDASSYTTGQVIRVDGGMG</sequence>
<evidence type="ECO:0000313" key="4">
    <source>
        <dbReference type="Proteomes" id="UP000198975"/>
    </source>
</evidence>
<name>A0A1C4C8V3_9ENTR</name>
<protein>
    <submittedName>
        <fullName evidence="3">3-oxoacyl-[acyl-carrier protein] reductase</fullName>
    </submittedName>
</protein>
<dbReference type="EMBL" id="FMAY01000007">
    <property type="protein sequence ID" value="SCC15423.1"/>
    <property type="molecule type" value="Genomic_DNA"/>
</dbReference>
<dbReference type="PANTHER" id="PTHR42879:SF2">
    <property type="entry name" value="3-OXOACYL-[ACYL-CARRIER-PROTEIN] REDUCTASE FABG"/>
    <property type="match status" value="1"/>
</dbReference>
<keyword evidence="4" id="KW-1185">Reference proteome</keyword>
<dbReference type="OrthoDB" id="9804774at2"/>
<dbReference type="RefSeq" id="WP_061494316.1">
    <property type="nucleotide sequence ID" value="NZ_CP115659.1"/>
</dbReference>
<keyword evidence="2" id="KW-0560">Oxidoreductase</keyword>
<evidence type="ECO:0000256" key="1">
    <source>
        <dbReference type="ARBA" id="ARBA00006484"/>
    </source>
</evidence>
<accession>A0A1C4C8V3</accession>
<dbReference type="InterPro" id="IPR002347">
    <property type="entry name" value="SDR_fam"/>
</dbReference>
<dbReference type="SUPFAM" id="SSF51735">
    <property type="entry name" value="NAD(P)-binding Rossmann-fold domains"/>
    <property type="match status" value="1"/>
</dbReference>
<evidence type="ECO:0000313" key="3">
    <source>
        <dbReference type="EMBL" id="SCC15423.1"/>
    </source>
</evidence>
<comment type="similarity">
    <text evidence="1">Belongs to the short-chain dehydrogenases/reductases (SDR) family.</text>
</comment>
<gene>
    <name evidence="3" type="ORF">GA0061071_10712</name>
</gene>
<dbReference type="Gene3D" id="3.40.50.720">
    <property type="entry name" value="NAD(P)-binding Rossmann-like Domain"/>
    <property type="match status" value="1"/>
</dbReference>
<evidence type="ECO:0000256" key="2">
    <source>
        <dbReference type="ARBA" id="ARBA00023002"/>
    </source>
</evidence>
<proteinExistence type="inferred from homology"/>
<dbReference type="InterPro" id="IPR036291">
    <property type="entry name" value="NAD(P)-bd_dom_sf"/>
</dbReference>
<reference evidence="4" key="1">
    <citation type="submission" date="2016-08" db="EMBL/GenBank/DDBJ databases">
        <authorList>
            <person name="Varghese N."/>
            <person name="Submissions Spin"/>
        </authorList>
    </citation>
    <scope>NUCLEOTIDE SEQUENCE [LARGE SCALE GENOMIC DNA]</scope>
    <source>
        <strain evidence="4">REICA_082</strain>
    </source>
</reference>
<dbReference type="Proteomes" id="UP000198975">
    <property type="component" value="Unassembled WGS sequence"/>
</dbReference>
<dbReference type="PANTHER" id="PTHR42879">
    <property type="entry name" value="3-OXOACYL-(ACYL-CARRIER-PROTEIN) REDUCTASE"/>
    <property type="match status" value="1"/>
</dbReference>
<dbReference type="PRINTS" id="PR00080">
    <property type="entry name" value="SDRFAMILY"/>
</dbReference>
<organism evidence="3 4">
    <name type="scientific">Kosakonia oryzendophytica</name>
    <dbReference type="NCBI Taxonomy" id="1005665"/>
    <lineage>
        <taxon>Bacteria</taxon>
        <taxon>Pseudomonadati</taxon>
        <taxon>Pseudomonadota</taxon>
        <taxon>Gammaproteobacteria</taxon>
        <taxon>Enterobacterales</taxon>
        <taxon>Enterobacteriaceae</taxon>
        <taxon>Kosakonia</taxon>
    </lineage>
</organism>
<dbReference type="GO" id="GO:0016491">
    <property type="term" value="F:oxidoreductase activity"/>
    <property type="evidence" value="ECO:0007669"/>
    <property type="project" value="UniProtKB-KW"/>
</dbReference>
<dbReference type="FunFam" id="3.40.50.720:FF:000173">
    <property type="entry name" value="3-oxoacyl-[acyl-carrier protein] reductase"/>
    <property type="match status" value="1"/>
</dbReference>